<dbReference type="PhylomeDB" id="A0A0G4EW96"/>
<reference evidence="1 2" key="1">
    <citation type="submission" date="2014-11" db="EMBL/GenBank/DDBJ databases">
        <authorList>
            <person name="Zhu J."/>
            <person name="Qi W."/>
            <person name="Song R."/>
        </authorList>
    </citation>
    <scope>NUCLEOTIDE SEQUENCE [LARGE SCALE GENOMIC DNA]</scope>
</reference>
<dbReference type="VEuPathDB" id="CryptoDB:Vbra_5424"/>
<organism evidence="1 2">
    <name type="scientific">Vitrella brassicaformis (strain CCMP3155)</name>
    <dbReference type="NCBI Taxonomy" id="1169540"/>
    <lineage>
        <taxon>Eukaryota</taxon>
        <taxon>Sar</taxon>
        <taxon>Alveolata</taxon>
        <taxon>Colpodellida</taxon>
        <taxon>Vitrellaceae</taxon>
        <taxon>Vitrella</taxon>
    </lineage>
</organism>
<dbReference type="InParanoid" id="A0A0G4EW96"/>
<evidence type="ECO:0000313" key="1">
    <source>
        <dbReference type="EMBL" id="CEM02312.1"/>
    </source>
</evidence>
<accession>A0A0G4EW96</accession>
<proteinExistence type="predicted"/>
<sequence>MGSCSSSTGKAGPPWQPASINYSKPLPIDRPPVRPSTFHPLDARLYRRIAIEYCDLKSVLALRATNKTEGATIISLTALLDRLNGLLVAEDISGLIDVEQHESAMPGGMWLFDYVARATYLMEHRGQWRKWKTSIYLAKSSGLVARLPITLDPAAMQSNFPSRTDYHEMPPAIAQYASFGSRIGQGDGSMALIREEGLGEWYRIGNGEHRFRTVMRSDLPGRHLYRLTYDESDPVIRRDDDLFPSFSGYVIERILEQGMAPMVASATIMRSDSRYGSVRRLLAASIQGHCAVGHRIDGGNAFTASVAADGFGQHRFIVVSGDRWNDGFLAYVDVHVFSPRTGCLVRLFTNEGRVEGQEGRDGVPATVSKARSVLQAVGVDFDALGCGFRQVY</sequence>
<dbReference type="EMBL" id="CDMY01000323">
    <property type="protein sequence ID" value="CEM02312.1"/>
    <property type="molecule type" value="Genomic_DNA"/>
</dbReference>
<keyword evidence="2" id="KW-1185">Reference proteome</keyword>
<dbReference type="Proteomes" id="UP000041254">
    <property type="component" value="Unassembled WGS sequence"/>
</dbReference>
<evidence type="ECO:0000313" key="2">
    <source>
        <dbReference type="Proteomes" id="UP000041254"/>
    </source>
</evidence>
<dbReference type="AlphaFoldDB" id="A0A0G4EW96"/>
<gene>
    <name evidence="1" type="ORF">Vbra_5424</name>
</gene>
<protein>
    <submittedName>
        <fullName evidence="1">Uncharacterized protein</fullName>
    </submittedName>
</protein>
<name>A0A0G4EW96_VITBC</name>